<reference evidence="3" key="1">
    <citation type="submission" date="2019-12" db="EMBL/GenBank/DDBJ databases">
        <title>An insight into the sialome of adult female Ixodes ricinus ticks feeding for 6 days.</title>
        <authorList>
            <person name="Perner J."/>
            <person name="Ribeiro J.M.C."/>
        </authorList>
    </citation>
    <scope>NUCLEOTIDE SEQUENCE</scope>
    <source>
        <strain evidence="3">Semi-engorged</strain>
        <tissue evidence="3">Salivary glands</tissue>
    </source>
</reference>
<feature type="signal peptide" evidence="2">
    <location>
        <begin position="1"/>
        <end position="24"/>
    </location>
</feature>
<keyword evidence="2" id="KW-0732">Signal</keyword>
<feature type="chain" id="PRO_5025354498" description="Secreted protein" evidence="2">
    <location>
        <begin position="25"/>
        <end position="158"/>
    </location>
</feature>
<proteinExistence type="predicted"/>
<evidence type="ECO:0000313" key="3">
    <source>
        <dbReference type="EMBL" id="MXU94183.1"/>
    </source>
</evidence>
<evidence type="ECO:0000256" key="2">
    <source>
        <dbReference type="SAM" id="SignalP"/>
    </source>
</evidence>
<protein>
    <recommendedName>
        <fullName evidence="4">Secreted protein</fullName>
    </recommendedName>
</protein>
<sequence length="158" mass="17677">MEPFRDRLLLRLLLSTCLCMLSRVRMPGSRASAGSSGCGEHSRATRLRTTLPLGQGSRDTQRPRSSTRRSQDWRCSWWLASLRTASMSGRMTGFSRSGSWPRDTRNPARDDCTMVLSCSWSLPVCSAVCSKHCRFSSRPLATPCSACSIRVWNTEVAR</sequence>
<evidence type="ECO:0008006" key="4">
    <source>
        <dbReference type="Google" id="ProtNLM"/>
    </source>
</evidence>
<name>A0A6B0UWB4_IXORI</name>
<dbReference type="AlphaFoldDB" id="A0A6B0UWB4"/>
<evidence type="ECO:0000256" key="1">
    <source>
        <dbReference type="SAM" id="MobiDB-lite"/>
    </source>
</evidence>
<dbReference type="EMBL" id="GIFC01012100">
    <property type="protein sequence ID" value="MXU94183.1"/>
    <property type="molecule type" value="Transcribed_RNA"/>
</dbReference>
<feature type="region of interest" description="Disordered" evidence="1">
    <location>
        <begin position="49"/>
        <end position="68"/>
    </location>
</feature>
<organism evidence="3">
    <name type="scientific">Ixodes ricinus</name>
    <name type="common">Common tick</name>
    <name type="synonym">Acarus ricinus</name>
    <dbReference type="NCBI Taxonomy" id="34613"/>
    <lineage>
        <taxon>Eukaryota</taxon>
        <taxon>Metazoa</taxon>
        <taxon>Ecdysozoa</taxon>
        <taxon>Arthropoda</taxon>
        <taxon>Chelicerata</taxon>
        <taxon>Arachnida</taxon>
        <taxon>Acari</taxon>
        <taxon>Parasitiformes</taxon>
        <taxon>Ixodida</taxon>
        <taxon>Ixodoidea</taxon>
        <taxon>Ixodidae</taxon>
        <taxon>Ixodinae</taxon>
        <taxon>Ixodes</taxon>
    </lineage>
</organism>
<accession>A0A6B0UWB4</accession>